<dbReference type="InterPro" id="IPR056650">
    <property type="entry name" value="DUF7748"/>
</dbReference>
<evidence type="ECO:0000313" key="3">
    <source>
        <dbReference type="Proteomes" id="UP000822688"/>
    </source>
</evidence>
<name>A0A8T0J0M8_CERPU</name>
<dbReference type="EMBL" id="CM026421">
    <property type="protein sequence ID" value="KAG0589500.1"/>
    <property type="molecule type" value="Genomic_DNA"/>
</dbReference>
<accession>A0A8T0J0M8</accession>
<reference evidence="2" key="1">
    <citation type="submission" date="2020-06" db="EMBL/GenBank/DDBJ databases">
        <title>WGS assembly of Ceratodon purpureus strain R40.</title>
        <authorList>
            <person name="Carey S.B."/>
            <person name="Jenkins J."/>
            <person name="Shu S."/>
            <person name="Lovell J.T."/>
            <person name="Sreedasyam A."/>
            <person name="Maumus F."/>
            <person name="Tiley G.P."/>
            <person name="Fernandez-Pozo N."/>
            <person name="Barry K."/>
            <person name="Chen C."/>
            <person name="Wang M."/>
            <person name="Lipzen A."/>
            <person name="Daum C."/>
            <person name="Saski C.A."/>
            <person name="Payton A.C."/>
            <person name="Mcbreen J.C."/>
            <person name="Conrad R.E."/>
            <person name="Kollar L.M."/>
            <person name="Olsson S."/>
            <person name="Huttunen S."/>
            <person name="Landis J.B."/>
            <person name="Wickett N.J."/>
            <person name="Johnson M.G."/>
            <person name="Rensing S.A."/>
            <person name="Grimwood J."/>
            <person name="Schmutz J."/>
            <person name="Mcdaniel S.F."/>
        </authorList>
    </citation>
    <scope>NUCLEOTIDE SEQUENCE</scope>
    <source>
        <strain evidence="2">R40</strain>
    </source>
</reference>
<organism evidence="2 3">
    <name type="scientific">Ceratodon purpureus</name>
    <name type="common">Fire moss</name>
    <name type="synonym">Dicranum purpureum</name>
    <dbReference type="NCBI Taxonomy" id="3225"/>
    <lineage>
        <taxon>Eukaryota</taxon>
        <taxon>Viridiplantae</taxon>
        <taxon>Streptophyta</taxon>
        <taxon>Embryophyta</taxon>
        <taxon>Bryophyta</taxon>
        <taxon>Bryophytina</taxon>
        <taxon>Bryopsida</taxon>
        <taxon>Dicranidae</taxon>
        <taxon>Pseudoditrichales</taxon>
        <taxon>Ditrichaceae</taxon>
        <taxon>Ceratodon</taxon>
    </lineage>
</organism>
<keyword evidence="3" id="KW-1185">Reference proteome</keyword>
<feature type="domain" description="DUF7748" evidence="1">
    <location>
        <begin position="17"/>
        <end position="100"/>
    </location>
</feature>
<dbReference type="Pfam" id="PF24928">
    <property type="entry name" value="DUF7748"/>
    <property type="match status" value="1"/>
</dbReference>
<dbReference type="AlphaFoldDB" id="A0A8T0J0M8"/>
<sequence length="109" mass="12261">MFRYRSAQSIHTMGVTSVIIKNDTDTSIKLQEGTAGVFLTTTEIKPKKSYTLNINPDATYREYACLTMPDNTIVQDIFSSDDVIELSSITISSDGKKFTLLYNKDEVKH</sequence>
<dbReference type="Proteomes" id="UP000822688">
    <property type="component" value="Chromosome 1"/>
</dbReference>
<evidence type="ECO:0000313" key="2">
    <source>
        <dbReference type="EMBL" id="KAG0589500.1"/>
    </source>
</evidence>
<protein>
    <recommendedName>
        <fullName evidence="1">DUF7748 domain-containing protein</fullName>
    </recommendedName>
</protein>
<comment type="caution">
    <text evidence="2">The sequence shown here is derived from an EMBL/GenBank/DDBJ whole genome shotgun (WGS) entry which is preliminary data.</text>
</comment>
<gene>
    <name evidence="2" type="ORF">KC19_1G024600</name>
</gene>
<evidence type="ECO:0000259" key="1">
    <source>
        <dbReference type="Pfam" id="PF24928"/>
    </source>
</evidence>
<proteinExistence type="predicted"/>